<sequence length="158" mass="18284">MTELVLLSPEEIQKMRYDSFNQADLKAFQSLQAADYPTYSIAMAHTLYMWENTLFHEARRLSDNYRGAGIWETKSGFFVLQSDDVFTCETGYGETFELNALEFSIVANLFALSKVSIMSLNKNRDVNRRAVFFSDYIKDVISKNRDILNTRAIYILID</sequence>
<dbReference type="Proteomes" id="UP000013173">
    <property type="component" value="Unassembled WGS sequence"/>
</dbReference>
<name>N9NUL3_9GAMM</name>
<organism evidence="1 2">
    <name type="scientific">Acinetobacter vivianii</name>
    <dbReference type="NCBI Taxonomy" id="1776742"/>
    <lineage>
        <taxon>Bacteria</taxon>
        <taxon>Pseudomonadati</taxon>
        <taxon>Pseudomonadota</taxon>
        <taxon>Gammaproteobacteria</taxon>
        <taxon>Moraxellales</taxon>
        <taxon>Moraxellaceae</taxon>
        <taxon>Acinetobacter</taxon>
    </lineage>
</organism>
<dbReference type="Gene3D" id="3.30.70.3580">
    <property type="entry name" value="Antirestriction protein"/>
    <property type="match status" value="1"/>
</dbReference>
<dbReference type="HOGENOM" id="CLU_1665652_0_0_6"/>
<dbReference type="RefSeq" id="WP_005254869.1">
    <property type="nucleotide sequence ID" value="NZ_BMDR01000015.1"/>
</dbReference>
<dbReference type="InterPro" id="IPR042297">
    <property type="entry name" value="Antirestriction_sf"/>
</dbReference>
<evidence type="ECO:0008006" key="3">
    <source>
        <dbReference type="Google" id="ProtNLM"/>
    </source>
</evidence>
<evidence type="ECO:0000313" key="2">
    <source>
        <dbReference type="Proteomes" id="UP000013173"/>
    </source>
</evidence>
<dbReference type="EMBL" id="APRW01000001">
    <property type="protein sequence ID" value="ENX24864.1"/>
    <property type="molecule type" value="Genomic_DNA"/>
</dbReference>
<gene>
    <name evidence="1" type="ORF">F892_00014</name>
</gene>
<dbReference type="OrthoDB" id="6685551at2"/>
<accession>N9NUL3</accession>
<comment type="caution">
    <text evidence="1">The sequence shown here is derived from an EMBL/GenBank/DDBJ whole genome shotgun (WGS) entry which is preliminary data.</text>
</comment>
<evidence type="ECO:0000313" key="1">
    <source>
        <dbReference type="EMBL" id="ENX24864.1"/>
    </source>
</evidence>
<dbReference type="AlphaFoldDB" id="N9NUL3"/>
<protein>
    <recommendedName>
        <fullName evidence="3">Antirestriction protein</fullName>
    </recommendedName>
</protein>
<proteinExistence type="predicted"/>
<reference evidence="1 2" key="1">
    <citation type="submission" date="2013-02" db="EMBL/GenBank/DDBJ databases">
        <title>The Genome Sequence of Acinetobacter sp. NIPH 2168.</title>
        <authorList>
            <consortium name="The Broad Institute Genome Sequencing Platform"/>
            <consortium name="The Broad Institute Genome Sequencing Center for Infectious Disease"/>
            <person name="Cerqueira G."/>
            <person name="Feldgarden M."/>
            <person name="Courvalin P."/>
            <person name="Perichon B."/>
            <person name="Grillot-Courvalin C."/>
            <person name="Clermont D."/>
            <person name="Rocha E."/>
            <person name="Yoon E.-J."/>
            <person name="Nemec A."/>
            <person name="Walker B."/>
            <person name="Young S.K."/>
            <person name="Zeng Q."/>
            <person name="Gargeya S."/>
            <person name="Fitzgerald M."/>
            <person name="Haas B."/>
            <person name="Abouelleil A."/>
            <person name="Alvarado L."/>
            <person name="Arachchi H.M."/>
            <person name="Berlin A.M."/>
            <person name="Chapman S.B."/>
            <person name="Dewar J."/>
            <person name="Goldberg J."/>
            <person name="Griggs A."/>
            <person name="Gujja S."/>
            <person name="Hansen M."/>
            <person name="Howarth C."/>
            <person name="Imamovic A."/>
            <person name="Larimer J."/>
            <person name="McCowan C."/>
            <person name="Murphy C."/>
            <person name="Neiman D."/>
            <person name="Pearson M."/>
            <person name="Priest M."/>
            <person name="Roberts A."/>
            <person name="Saif S."/>
            <person name="Shea T."/>
            <person name="Sisk P."/>
            <person name="Sykes S."/>
            <person name="Wortman J."/>
            <person name="Nusbaum C."/>
            <person name="Birren B."/>
        </authorList>
    </citation>
    <scope>NUCLEOTIDE SEQUENCE [LARGE SCALE GENOMIC DNA]</scope>
    <source>
        <strain evidence="1 2">NIPH 2168</strain>
    </source>
</reference>
<keyword evidence="2" id="KW-1185">Reference proteome</keyword>
<dbReference type="GeneID" id="303685460"/>